<feature type="transmembrane region" description="Helical" evidence="2">
    <location>
        <begin position="128"/>
        <end position="147"/>
    </location>
</feature>
<evidence type="ECO:0000313" key="4">
    <source>
        <dbReference type="Proteomes" id="UP001164459"/>
    </source>
</evidence>
<gene>
    <name evidence="3" type="ORF">O0S08_04305</name>
</gene>
<protein>
    <submittedName>
        <fullName evidence="3">Uncharacterized protein</fullName>
    </submittedName>
</protein>
<feature type="transmembrane region" description="Helical" evidence="2">
    <location>
        <begin position="47"/>
        <end position="66"/>
    </location>
</feature>
<keyword evidence="2" id="KW-1133">Transmembrane helix</keyword>
<feature type="compositionally biased region" description="Basic and acidic residues" evidence="1">
    <location>
        <begin position="14"/>
        <end position="27"/>
    </location>
</feature>
<reference evidence="3" key="1">
    <citation type="submission" date="2022-11" db="EMBL/GenBank/DDBJ databases">
        <title>Minimal conservation of predation-associated metabolite biosynthetic gene clusters underscores biosynthetic potential of Myxococcota including descriptions for ten novel species: Archangium lansinium sp. nov., Myxococcus landrumus sp. nov., Nannocystis bai.</title>
        <authorList>
            <person name="Ahearne A."/>
            <person name="Stevens C."/>
            <person name="Dowd S."/>
        </authorList>
    </citation>
    <scope>NUCLEOTIDE SEQUENCE</scope>
    <source>
        <strain evidence="3">Fl3</strain>
    </source>
</reference>
<organism evidence="3 4">
    <name type="scientific">Nannocystis punicea</name>
    <dbReference type="NCBI Taxonomy" id="2995304"/>
    <lineage>
        <taxon>Bacteria</taxon>
        <taxon>Pseudomonadati</taxon>
        <taxon>Myxococcota</taxon>
        <taxon>Polyangia</taxon>
        <taxon>Nannocystales</taxon>
        <taxon>Nannocystaceae</taxon>
        <taxon>Nannocystis</taxon>
    </lineage>
</organism>
<dbReference type="RefSeq" id="WP_269037693.1">
    <property type="nucleotide sequence ID" value="NZ_CP114040.1"/>
</dbReference>
<evidence type="ECO:0000256" key="1">
    <source>
        <dbReference type="SAM" id="MobiDB-lite"/>
    </source>
</evidence>
<dbReference type="EMBL" id="CP114040">
    <property type="protein sequence ID" value="WAS95361.1"/>
    <property type="molecule type" value="Genomic_DNA"/>
</dbReference>
<keyword evidence="4" id="KW-1185">Reference proteome</keyword>
<keyword evidence="2" id="KW-0472">Membrane</keyword>
<feature type="region of interest" description="Disordered" evidence="1">
    <location>
        <begin position="1"/>
        <end position="41"/>
    </location>
</feature>
<evidence type="ECO:0000313" key="3">
    <source>
        <dbReference type="EMBL" id="WAS95361.1"/>
    </source>
</evidence>
<keyword evidence="2" id="KW-0812">Transmembrane</keyword>
<dbReference type="Proteomes" id="UP001164459">
    <property type="component" value="Chromosome"/>
</dbReference>
<feature type="compositionally biased region" description="Pro residues" evidence="1">
    <location>
        <begin position="29"/>
        <end position="41"/>
    </location>
</feature>
<sequence>MALAREPGPPLVGDAERQGVDPPREPDVVAPPLPAGPAPSTRPPAPLLGLTLVALPLFVAGLAMTFSGAMRYRLHRDGPDCASYGVECAEAITPRIHVAAAGTGLLGAGFGVAAAGITGTRARGSTAWWVELGIGGGLVVGGSAWLIGNSVLLHRQLETGPLADIDARNLRRPFASFMLGAGLGLVGGSLTALLVRRKHARALQVAPYGGPGQAGLSLSGRF</sequence>
<proteinExistence type="predicted"/>
<feature type="transmembrane region" description="Helical" evidence="2">
    <location>
        <begin position="174"/>
        <end position="195"/>
    </location>
</feature>
<name>A0ABY7H7X6_9BACT</name>
<evidence type="ECO:0000256" key="2">
    <source>
        <dbReference type="SAM" id="Phobius"/>
    </source>
</evidence>
<accession>A0ABY7H7X6</accession>